<keyword evidence="3" id="KW-1185">Reference proteome</keyword>
<evidence type="ECO:0000256" key="1">
    <source>
        <dbReference type="SAM" id="MobiDB-lite"/>
    </source>
</evidence>
<sequence>MMCYEGNVWEIVKGKRVCVKRGKEEESEGELRTFHRSKTHVISVVTQCTHRLWQQVGHSSGLTEARTPPPPPPPAAAGSRYRVTNGNCEHPITLNTVTAAGPSLRGPDWTRGQQVFRGVVCVKGESREGSGLAAATEGTAKGNTRHNH</sequence>
<feature type="region of interest" description="Disordered" evidence="1">
    <location>
        <begin position="126"/>
        <end position="148"/>
    </location>
</feature>
<reference evidence="2" key="1">
    <citation type="submission" date="2023-11" db="EMBL/GenBank/DDBJ databases">
        <title>Genome assemblies of two species of porcelain crab, Petrolisthes cinctipes and Petrolisthes manimaculis (Anomura: Porcellanidae).</title>
        <authorList>
            <person name="Angst P."/>
        </authorList>
    </citation>
    <scope>NUCLEOTIDE SEQUENCE</scope>
    <source>
        <strain evidence="2">PB745_02</strain>
        <tissue evidence="2">Gill</tissue>
    </source>
</reference>
<evidence type="ECO:0000313" key="2">
    <source>
        <dbReference type="EMBL" id="KAK4302764.1"/>
    </source>
</evidence>
<dbReference type="EMBL" id="JAWZYT010002671">
    <property type="protein sequence ID" value="KAK4302764.1"/>
    <property type="molecule type" value="Genomic_DNA"/>
</dbReference>
<accession>A0AAE1U1F9</accession>
<organism evidence="2 3">
    <name type="scientific">Petrolisthes manimaculis</name>
    <dbReference type="NCBI Taxonomy" id="1843537"/>
    <lineage>
        <taxon>Eukaryota</taxon>
        <taxon>Metazoa</taxon>
        <taxon>Ecdysozoa</taxon>
        <taxon>Arthropoda</taxon>
        <taxon>Crustacea</taxon>
        <taxon>Multicrustacea</taxon>
        <taxon>Malacostraca</taxon>
        <taxon>Eumalacostraca</taxon>
        <taxon>Eucarida</taxon>
        <taxon>Decapoda</taxon>
        <taxon>Pleocyemata</taxon>
        <taxon>Anomura</taxon>
        <taxon>Galatheoidea</taxon>
        <taxon>Porcellanidae</taxon>
        <taxon>Petrolisthes</taxon>
    </lineage>
</organism>
<feature type="region of interest" description="Disordered" evidence="1">
    <location>
        <begin position="57"/>
        <end position="80"/>
    </location>
</feature>
<name>A0AAE1U1F9_9EUCA</name>
<evidence type="ECO:0000313" key="3">
    <source>
        <dbReference type="Proteomes" id="UP001292094"/>
    </source>
</evidence>
<dbReference type="AlphaFoldDB" id="A0AAE1U1F9"/>
<dbReference type="Proteomes" id="UP001292094">
    <property type="component" value="Unassembled WGS sequence"/>
</dbReference>
<proteinExistence type="predicted"/>
<gene>
    <name evidence="2" type="ORF">Pmani_025169</name>
</gene>
<protein>
    <submittedName>
        <fullName evidence="2">Uncharacterized protein</fullName>
    </submittedName>
</protein>
<comment type="caution">
    <text evidence="2">The sequence shown here is derived from an EMBL/GenBank/DDBJ whole genome shotgun (WGS) entry which is preliminary data.</text>
</comment>